<protein>
    <recommendedName>
        <fullName evidence="3">D-alanine-D-alanine ligase</fullName>
    </recommendedName>
</protein>
<reference evidence="1 2" key="1">
    <citation type="journal article" date="2015" name="Nature">
        <title>rRNA introns, odd ribosomes, and small enigmatic genomes across a large radiation of phyla.</title>
        <authorList>
            <person name="Brown C.T."/>
            <person name="Hug L.A."/>
            <person name="Thomas B.C."/>
            <person name="Sharon I."/>
            <person name="Castelle C.J."/>
            <person name="Singh A."/>
            <person name="Wilkins M.J."/>
            <person name="Williams K.H."/>
            <person name="Banfield J.F."/>
        </authorList>
    </citation>
    <scope>NUCLEOTIDE SEQUENCE [LARGE SCALE GENOMIC DNA]</scope>
</reference>
<dbReference type="EMBL" id="LBRB01000027">
    <property type="protein sequence ID" value="KKP87925.1"/>
    <property type="molecule type" value="Genomic_DNA"/>
</dbReference>
<dbReference type="Gene3D" id="3.30.470.20">
    <property type="entry name" value="ATP-grasp fold, B domain"/>
    <property type="match status" value="1"/>
</dbReference>
<evidence type="ECO:0000313" key="2">
    <source>
        <dbReference type="Proteomes" id="UP000034316"/>
    </source>
</evidence>
<proteinExistence type="predicted"/>
<comment type="caution">
    <text evidence="1">The sequence shown here is derived from an EMBL/GenBank/DDBJ whole genome shotgun (WGS) entry which is preliminary data.</text>
</comment>
<gene>
    <name evidence="1" type="ORF">UR93_C0027G0002</name>
</gene>
<accession>A0A0G0FKC1</accession>
<dbReference type="AlphaFoldDB" id="A0A0G0FKC1"/>
<organism evidence="1 2">
    <name type="scientific">Berkelbacteria bacterium GW2011_GWA2_35_9</name>
    <dbReference type="NCBI Taxonomy" id="1618333"/>
    <lineage>
        <taxon>Bacteria</taxon>
        <taxon>Candidatus Berkelbacteria</taxon>
    </lineage>
</organism>
<dbReference type="Proteomes" id="UP000034316">
    <property type="component" value="Unassembled WGS sequence"/>
</dbReference>
<evidence type="ECO:0000313" key="1">
    <source>
        <dbReference type="EMBL" id="KKP87925.1"/>
    </source>
</evidence>
<sequence>MDDYGKFDIRMDVKGNYYFIDANANCHFAPPETVCDCEISQVLPMYGVPFKMLLKRLLQNTMREWGY</sequence>
<evidence type="ECO:0008006" key="3">
    <source>
        <dbReference type="Google" id="ProtNLM"/>
    </source>
</evidence>
<dbReference type="STRING" id="1618333.UR93_C0027G0002"/>
<name>A0A0G0FKC1_9BACT</name>